<evidence type="ECO:0000259" key="11">
    <source>
        <dbReference type="Pfam" id="PF07557"/>
    </source>
</evidence>
<feature type="compositionally biased region" description="Basic residues" evidence="10">
    <location>
        <begin position="411"/>
        <end position="424"/>
    </location>
</feature>
<dbReference type="InterPro" id="IPR038889">
    <property type="entry name" value="Shugoshin1/2"/>
</dbReference>
<dbReference type="PANTHER" id="PTHR21577">
    <property type="entry name" value="SHUGOSHIN"/>
    <property type="match status" value="1"/>
</dbReference>
<dbReference type="GO" id="GO:0051177">
    <property type="term" value="P:meiotic sister chromatid cohesion"/>
    <property type="evidence" value="ECO:0007669"/>
    <property type="project" value="TreeGrafter"/>
</dbReference>
<evidence type="ECO:0000256" key="8">
    <source>
        <dbReference type="ARBA" id="ARBA00023328"/>
    </source>
</evidence>
<dbReference type="AlphaFoldDB" id="A0A2I0UPU3"/>
<dbReference type="GO" id="GO:0000776">
    <property type="term" value="C:kinetochore"/>
    <property type="evidence" value="ECO:0007669"/>
    <property type="project" value="TreeGrafter"/>
</dbReference>
<evidence type="ECO:0000256" key="3">
    <source>
        <dbReference type="ARBA" id="ARBA00022454"/>
    </source>
</evidence>
<feature type="compositionally biased region" description="Basic and acidic residues" evidence="10">
    <location>
        <begin position="720"/>
        <end position="729"/>
    </location>
</feature>
<feature type="compositionally biased region" description="Low complexity" evidence="10">
    <location>
        <begin position="887"/>
        <end position="897"/>
    </location>
</feature>
<keyword evidence="8" id="KW-0137">Centromere</keyword>
<feature type="compositionally biased region" description="Basic and acidic residues" evidence="10">
    <location>
        <begin position="606"/>
        <end position="615"/>
    </location>
</feature>
<keyword evidence="4" id="KW-0132">Cell division</keyword>
<reference evidence="13" key="2">
    <citation type="submission" date="2017-12" db="EMBL/GenBank/DDBJ databases">
        <title>Genome sequence of the Bar-tailed Godwit (Limosa lapponica baueri).</title>
        <authorList>
            <person name="Lima N.C.B."/>
            <person name="Parody-Merino A.M."/>
            <person name="Battley P.F."/>
            <person name="Fidler A.E."/>
            <person name="Prosdocimi F."/>
        </authorList>
    </citation>
    <scope>NUCLEOTIDE SEQUENCE [LARGE SCALE GENOMIC DNA]</scope>
</reference>
<feature type="coiled-coil region" evidence="9">
    <location>
        <begin position="61"/>
        <end position="123"/>
    </location>
</feature>
<feature type="compositionally biased region" description="Low complexity" evidence="10">
    <location>
        <begin position="909"/>
        <end position="918"/>
    </location>
</feature>
<comment type="subcellular location">
    <subcellularLocation>
        <location evidence="1">Chromosome</location>
        <location evidence="1">Centromere</location>
    </subcellularLocation>
</comment>
<dbReference type="GO" id="GO:0045132">
    <property type="term" value="P:meiotic chromosome segregation"/>
    <property type="evidence" value="ECO:0007669"/>
    <property type="project" value="InterPro"/>
</dbReference>
<dbReference type="Proteomes" id="UP000233556">
    <property type="component" value="Unassembled WGS sequence"/>
</dbReference>
<evidence type="ECO:0000256" key="2">
    <source>
        <dbReference type="ARBA" id="ARBA00010845"/>
    </source>
</evidence>
<evidence type="ECO:0000256" key="7">
    <source>
        <dbReference type="ARBA" id="ARBA00023306"/>
    </source>
</evidence>
<organism evidence="12 13">
    <name type="scientific">Limosa lapponica baueri</name>
    <dbReference type="NCBI Taxonomy" id="1758121"/>
    <lineage>
        <taxon>Eukaryota</taxon>
        <taxon>Metazoa</taxon>
        <taxon>Chordata</taxon>
        <taxon>Craniata</taxon>
        <taxon>Vertebrata</taxon>
        <taxon>Euteleostomi</taxon>
        <taxon>Archelosauria</taxon>
        <taxon>Archosauria</taxon>
        <taxon>Dinosauria</taxon>
        <taxon>Saurischia</taxon>
        <taxon>Theropoda</taxon>
        <taxon>Coelurosauria</taxon>
        <taxon>Aves</taxon>
        <taxon>Neognathae</taxon>
        <taxon>Neoaves</taxon>
        <taxon>Charadriiformes</taxon>
        <taxon>Scolopacidae</taxon>
        <taxon>Limosa</taxon>
    </lineage>
</organism>
<feature type="compositionally biased region" description="Basic and acidic residues" evidence="10">
    <location>
        <begin position="220"/>
        <end position="233"/>
    </location>
</feature>
<feature type="domain" description="Shugoshin C-terminal" evidence="11">
    <location>
        <begin position="922"/>
        <end position="944"/>
    </location>
</feature>
<dbReference type="GO" id="GO:0005634">
    <property type="term" value="C:nucleus"/>
    <property type="evidence" value="ECO:0007669"/>
    <property type="project" value="InterPro"/>
</dbReference>
<keyword evidence="3" id="KW-0158">Chromosome</keyword>
<evidence type="ECO:0000256" key="9">
    <source>
        <dbReference type="SAM" id="Coils"/>
    </source>
</evidence>
<evidence type="ECO:0000256" key="6">
    <source>
        <dbReference type="ARBA" id="ARBA00023054"/>
    </source>
</evidence>
<dbReference type="OrthoDB" id="5990092at2759"/>
<accession>A0A2I0UPU3</accession>
<evidence type="ECO:0000313" key="12">
    <source>
        <dbReference type="EMBL" id="PKU48072.1"/>
    </source>
</evidence>
<keyword evidence="7" id="KW-0131">Cell cycle</keyword>
<dbReference type="GO" id="GO:0051301">
    <property type="term" value="P:cell division"/>
    <property type="evidence" value="ECO:0007669"/>
    <property type="project" value="UniProtKB-KW"/>
</dbReference>
<feature type="region of interest" description="Disordered" evidence="10">
    <location>
        <begin position="686"/>
        <end position="765"/>
    </location>
</feature>
<feature type="region of interest" description="Disordered" evidence="10">
    <location>
        <begin position="531"/>
        <end position="556"/>
    </location>
</feature>
<evidence type="ECO:0000256" key="10">
    <source>
        <dbReference type="SAM" id="MobiDB-lite"/>
    </source>
</evidence>
<evidence type="ECO:0000256" key="5">
    <source>
        <dbReference type="ARBA" id="ARBA00022829"/>
    </source>
</evidence>
<feature type="region of interest" description="Disordered" evidence="10">
    <location>
        <begin position="846"/>
        <end position="933"/>
    </location>
</feature>
<feature type="region of interest" description="Disordered" evidence="10">
    <location>
        <begin position="980"/>
        <end position="1005"/>
    </location>
</feature>
<reference evidence="13" key="1">
    <citation type="submission" date="2017-11" db="EMBL/GenBank/DDBJ databases">
        <authorList>
            <person name="Lima N.C."/>
            <person name="Parody-Merino A.M."/>
            <person name="Battley P.F."/>
            <person name="Fidler A.E."/>
            <person name="Prosdocimi F."/>
        </authorList>
    </citation>
    <scope>NUCLEOTIDE SEQUENCE [LARGE SCALE GENOMIC DNA]</scope>
</reference>
<keyword evidence="6 9" id="KW-0175">Coiled coil</keyword>
<protein>
    <submittedName>
        <fullName evidence="12">Shugoshin-like 2</fullName>
    </submittedName>
</protein>
<feature type="region of interest" description="Disordered" evidence="10">
    <location>
        <begin position="398"/>
        <end position="437"/>
    </location>
</feature>
<feature type="compositionally biased region" description="Basic and acidic residues" evidence="10">
    <location>
        <begin position="871"/>
        <end position="885"/>
    </location>
</feature>
<gene>
    <name evidence="12" type="ORF">llap_1629</name>
</gene>
<feature type="compositionally biased region" description="Polar residues" evidence="10">
    <location>
        <begin position="337"/>
        <end position="355"/>
    </location>
</feature>
<feature type="region of interest" description="Disordered" evidence="10">
    <location>
        <begin position="589"/>
        <end position="631"/>
    </location>
</feature>
<sequence length="1005" mass="110877">MASREGLETSFFSLSGVRERMREKKNGALRTAKLNASLASKIKTKIINNSSTIKLSLKHNNKALALALNAEKANAQRLTQEKIVLQKEVEQCHFQNAVLRHKLSFLNNTLKELENLMAAVKLARLSEFHTSSASLSNGQKSSMSDDSWAYDVADGQLMRAAGMPMRVPISKLRDAEQQGGSSTAVRMSSLDLQRPASNEPLETMPVASKDTLPPQPAEKPQSHQEENGKKPTEAMEAQEAFLDSGIFGEDLCTTQQNPNSLPVLAWESHPLSYEGNEMAKHFFDRLSQGHITQRRKRSTLFATSTPSSGVDIFPCVSSTQTDQWSIAKDRSSSSKSNTQPELKSPSSLVSSTQTTVIPDRKSLGKEIFCDQPQAKETGCGVETDPSCSQVPEFVPVKVKSKGSRKTGEKKTVKKASTGKKKKNTIKNNAESSPDLLQGEERAQNAKKLLKPKVVTCASESEVSEKRQKACEGAFNRKNRDCDVEQHSCSPDEVQDLGRAYVMNPAQLHDLGSGDLLQQVKKEDIFEIQSESLSKSPVHTFSSNEVPSDDSSLQNSLLRKETSSACALQEDSGVNTKSIRQKISRKTRVIRQIDDSEENLPNSVKTPEAKAEEQPKRSQTSRKTTVRKSSCSDQRKEVNFFGPCIDIQGVVKESTKDSLSNRKCSRKTYIIRPLDLVGNMEHVQTDFEGGEIVPPRPVPGSKPSKIPRVQRIVAAQSSKKQTGELQEKGQAEVGNNMSASNKEAYPKPKRQRNTSSPPETDSLAKQSDGAKVLLGGSAELASKQTVLMVKFSGITDLLPKPDAFLEEQIADISLSKNLMDASYSLEFSSMTCSAALPVGSRLTDVPVSRSLSTEGNRVPEKSSVWPESSLISKEKTAEETPGERNQVESSSRSSPSQEPEIRPLQDLTNVRTVSSSSLEVSKRSSRRRRQPACYTEPKLNSKLRRGDPFTDMQFFHSSPCKKKTAKAKEMAKRIKKEKEWFPEGCPSAKTDKLITMGRDMEPEVNY</sequence>
<evidence type="ECO:0000313" key="13">
    <source>
        <dbReference type="Proteomes" id="UP000233556"/>
    </source>
</evidence>
<comment type="similarity">
    <text evidence="2">Belongs to the shugoshin family.</text>
</comment>
<dbReference type="Pfam" id="PF07557">
    <property type="entry name" value="Shugoshin_C"/>
    <property type="match status" value="1"/>
</dbReference>
<evidence type="ECO:0000256" key="1">
    <source>
        <dbReference type="ARBA" id="ARBA00004584"/>
    </source>
</evidence>
<dbReference type="EMBL" id="KZ505661">
    <property type="protein sequence ID" value="PKU48072.1"/>
    <property type="molecule type" value="Genomic_DNA"/>
</dbReference>
<dbReference type="PANTHER" id="PTHR21577:SF3">
    <property type="entry name" value="SHUGOSHIN 1-RELATED"/>
    <property type="match status" value="1"/>
</dbReference>
<feature type="region of interest" description="Disordered" evidence="10">
    <location>
        <begin position="324"/>
        <end position="355"/>
    </location>
</feature>
<keyword evidence="5" id="KW-0159">Chromosome partition</keyword>
<proteinExistence type="inferred from homology"/>
<feature type="compositionally biased region" description="Polar residues" evidence="10">
    <location>
        <begin position="752"/>
        <end position="764"/>
    </location>
</feature>
<keyword evidence="13" id="KW-1185">Reference proteome</keyword>
<feature type="region of interest" description="Disordered" evidence="10">
    <location>
        <begin position="172"/>
        <end position="234"/>
    </location>
</feature>
<feature type="compositionally biased region" description="Polar residues" evidence="10">
    <location>
        <begin position="616"/>
        <end position="631"/>
    </location>
</feature>
<name>A0A2I0UPU3_LIMLA</name>
<dbReference type="InterPro" id="IPR011515">
    <property type="entry name" value="Shugoshin_C"/>
</dbReference>
<evidence type="ECO:0000256" key="4">
    <source>
        <dbReference type="ARBA" id="ARBA00022618"/>
    </source>
</evidence>